<evidence type="ECO:0000256" key="6">
    <source>
        <dbReference type="SAM" id="Phobius"/>
    </source>
</evidence>
<dbReference type="GeneID" id="87836471"/>
<organism evidence="9 10">
    <name type="scientific">Chaetomium fimeti</name>
    <dbReference type="NCBI Taxonomy" id="1854472"/>
    <lineage>
        <taxon>Eukaryota</taxon>
        <taxon>Fungi</taxon>
        <taxon>Dikarya</taxon>
        <taxon>Ascomycota</taxon>
        <taxon>Pezizomycotina</taxon>
        <taxon>Sordariomycetes</taxon>
        <taxon>Sordariomycetidae</taxon>
        <taxon>Sordariales</taxon>
        <taxon>Chaetomiaceae</taxon>
        <taxon>Chaetomium</taxon>
    </lineage>
</organism>
<evidence type="ECO:0000256" key="2">
    <source>
        <dbReference type="ARBA" id="ARBA00022692"/>
    </source>
</evidence>
<feature type="chain" id="PRO_5042034933" description="Rhodopsin domain-containing protein" evidence="7">
    <location>
        <begin position="17"/>
        <end position="284"/>
    </location>
</feature>
<evidence type="ECO:0000256" key="5">
    <source>
        <dbReference type="ARBA" id="ARBA00038359"/>
    </source>
</evidence>
<evidence type="ECO:0000313" key="10">
    <source>
        <dbReference type="Proteomes" id="UP001278766"/>
    </source>
</evidence>
<dbReference type="Proteomes" id="UP001278766">
    <property type="component" value="Unassembled WGS sequence"/>
</dbReference>
<keyword evidence="3 6" id="KW-1133">Transmembrane helix</keyword>
<feature type="transmembrane region" description="Helical" evidence="6">
    <location>
        <begin position="108"/>
        <end position="135"/>
    </location>
</feature>
<dbReference type="EMBL" id="JAUEPN010000006">
    <property type="protein sequence ID" value="KAK3293621.1"/>
    <property type="molecule type" value="Genomic_DNA"/>
</dbReference>
<keyword evidence="2 6" id="KW-0812">Transmembrane</keyword>
<evidence type="ECO:0000313" key="9">
    <source>
        <dbReference type="EMBL" id="KAK3293621.1"/>
    </source>
</evidence>
<dbReference type="PANTHER" id="PTHR33048:SF47">
    <property type="entry name" value="INTEGRAL MEMBRANE PROTEIN-RELATED"/>
    <property type="match status" value="1"/>
</dbReference>
<comment type="subcellular location">
    <subcellularLocation>
        <location evidence="1">Membrane</location>
        <topology evidence="1">Multi-pass membrane protein</topology>
    </subcellularLocation>
</comment>
<dbReference type="Pfam" id="PF20684">
    <property type="entry name" value="Fung_rhodopsin"/>
    <property type="match status" value="1"/>
</dbReference>
<evidence type="ECO:0000256" key="1">
    <source>
        <dbReference type="ARBA" id="ARBA00004141"/>
    </source>
</evidence>
<keyword evidence="7" id="KW-0732">Signal</keyword>
<dbReference type="InterPro" id="IPR052337">
    <property type="entry name" value="SAT4-like"/>
</dbReference>
<dbReference type="RefSeq" id="XP_062657135.1">
    <property type="nucleotide sequence ID" value="XM_062799523.1"/>
</dbReference>
<feature type="transmembrane region" description="Helical" evidence="6">
    <location>
        <begin position="68"/>
        <end position="87"/>
    </location>
</feature>
<reference evidence="9" key="1">
    <citation type="journal article" date="2023" name="Mol. Phylogenet. Evol.">
        <title>Genome-scale phylogeny and comparative genomics of the fungal order Sordariales.</title>
        <authorList>
            <person name="Hensen N."/>
            <person name="Bonometti L."/>
            <person name="Westerberg I."/>
            <person name="Brannstrom I.O."/>
            <person name="Guillou S."/>
            <person name="Cros-Aarteil S."/>
            <person name="Calhoun S."/>
            <person name="Haridas S."/>
            <person name="Kuo A."/>
            <person name="Mondo S."/>
            <person name="Pangilinan J."/>
            <person name="Riley R."/>
            <person name="LaButti K."/>
            <person name="Andreopoulos B."/>
            <person name="Lipzen A."/>
            <person name="Chen C."/>
            <person name="Yan M."/>
            <person name="Daum C."/>
            <person name="Ng V."/>
            <person name="Clum A."/>
            <person name="Steindorff A."/>
            <person name="Ohm R.A."/>
            <person name="Martin F."/>
            <person name="Silar P."/>
            <person name="Natvig D.O."/>
            <person name="Lalanne C."/>
            <person name="Gautier V."/>
            <person name="Ament-Velasquez S.L."/>
            <person name="Kruys A."/>
            <person name="Hutchinson M.I."/>
            <person name="Powell A.J."/>
            <person name="Barry K."/>
            <person name="Miller A.N."/>
            <person name="Grigoriev I.V."/>
            <person name="Debuchy R."/>
            <person name="Gladieux P."/>
            <person name="Hiltunen Thoren M."/>
            <person name="Johannesson H."/>
        </authorList>
    </citation>
    <scope>NUCLEOTIDE SEQUENCE</scope>
    <source>
        <strain evidence="9">CBS 168.71</strain>
    </source>
</reference>
<evidence type="ECO:0000256" key="7">
    <source>
        <dbReference type="SAM" id="SignalP"/>
    </source>
</evidence>
<dbReference type="AlphaFoldDB" id="A0AAE0HBX2"/>
<evidence type="ECO:0000256" key="4">
    <source>
        <dbReference type="ARBA" id="ARBA00023136"/>
    </source>
</evidence>
<gene>
    <name evidence="9" type="ORF">B0H64DRAFT_217192</name>
</gene>
<feature type="transmembrane region" description="Helical" evidence="6">
    <location>
        <begin position="147"/>
        <end position="170"/>
    </location>
</feature>
<keyword evidence="4 6" id="KW-0472">Membrane</keyword>
<dbReference type="PANTHER" id="PTHR33048">
    <property type="entry name" value="PTH11-LIKE INTEGRAL MEMBRANE PROTEIN (AFU_ORTHOLOGUE AFUA_5G11245)"/>
    <property type="match status" value="1"/>
</dbReference>
<proteinExistence type="inferred from homology"/>
<evidence type="ECO:0000256" key="3">
    <source>
        <dbReference type="ARBA" id="ARBA00022989"/>
    </source>
</evidence>
<keyword evidence="10" id="KW-1185">Reference proteome</keyword>
<protein>
    <recommendedName>
        <fullName evidence="8">Rhodopsin domain-containing protein</fullName>
    </recommendedName>
</protein>
<dbReference type="InterPro" id="IPR049326">
    <property type="entry name" value="Rhodopsin_dom_fungi"/>
</dbReference>
<accession>A0AAE0HBX2</accession>
<feature type="domain" description="Rhodopsin" evidence="8">
    <location>
        <begin position="66"/>
        <end position="247"/>
    </location>
</feature>
<evidence type="ECO:0000259" key="8">
    <source>
        <dbReference type="Pfam" id="PF20684"/>
    </source>
</evidence>
<feature type="signal peptide" evidence="7">
    <location>
        <begin position="1"/>
        <end position="16"/>
    </location>
</feature>
<comment type="caution">
    <text evidence="9">The sequence shown here is derived from an EMBL/GenBank/DDBJ whole genome shotgun (WGS) entry which is preliminary data.</text>
</comment>
<sequence length="284" mass="31596">MTLGLILVLTVPSDWCIYRDRVRDILGYGASFVVGDSRYAAAADEGTPSSLHLCVNIMAIALANHLQALYASIITYNVANNVVKMSFALQYRRIFGSSSPTADQVCRWFFFFLLVWTPTLATLMGLACLPLASIVPSMAGKCLNAVPVWYTSTVLNIATDFLIFSVPLPYVYKLSMPTKEKILVLGIFSLGFFTWTISVVRLFYLGAVLASTDPTWDNVELTLWSVAELNCGILCACLQTLRPLLSKFRLCAPYSGSDNRRCVRRPLRDRIFLESGPFYYEGVS</sequence>
<comment type="similarity">
    <text evidence="5">Belongs to the SAT4 family.</text>
</comment>
<name>A0AAE0HBX2_9PEZI</name>
<reference evidence="9" key="2">
    <citation type="submission" date="2023-06" db="EMBL/GenBank/DDBJ databases">
        <authorList>
            <consortium name="Lawrence Berkeley National Laboratory"/>
            <person name="Haridas S."/>
            <person name="Hensen N."/>
            <person name="Bonometti L."/>
            <person name="Westerberg I."/>
            <person name="Brannstrom I.O."/>
            <person name="Guillou S."/>
            <person name="Cros-Aarteil S."/>
            <person name="Calhoun S."/>
            <person name="Kuo A."/>
            <person name="Mondo S."/>
            <person name="Pangilinan J."/>
            <person name="Riley R."/>
            <person name="Labutti K."/>
            <person name="Andreopoulos B."/>
            <person name="Lipzen A."/>
            <person name="Chen C."/>
            <person name="Yanf M."/>
            <person name="Daum C."/>
            <person name="Ng V."/>
            <person name="Clum A."/>
            <person name="Steindorff A."/>
            <person name="Ohm R."/>
            <person name="Martin F."/>
            <person name="Silar P."/>
            <person name="Natvig D."/>
            <person name="Lalanne C."/>
            <person name="Gautier V."/>
            <person name="Ament-Velasquez S.L."/>
            <person name="Kruys A."/>
            <person name="Hutchinson M.I."/>
            <person name="Powell A.J."/>
            <person name="Barry K."/>
            <person name="Miller A.N."/>
            <person name="Grigoriev I.V."/>
            <person name="Debuchy R."/>
            <person name="Gladieux P."/>
            <person name="Thoren M.H."/>
            <person name="Johannesson H."/>
        </authorList>
    </citation>
    <scope>NUCLEOTIDE SEQUENCE</scope>
    <source>
        <strain evidence="9">CBS 168.71</strain>
    </source>
</reference>
<dbReference type="GO" id="GO:0016020">
    <property type="term" value="C:membrane"/>
    <property type="evidence" value="ECO:0007669"/>
    <property type="project" value="UniProtKB-SubCell"/>
</dbReference>
<feature type="transmembrane region" description="Helical" evidence="6">
    <location>
        <begin position="182"/>
        <end position="209"/>
    </location>
</feature>